<reference evidence="1 2" key="1">
    <citation type="submission" date="2019-02" db="EMBL/GenBank/DDBJ databases">
        <title>Deep-cultivation of Planctomycetes and their phenomic and genomic characterization uncovers novel biology.</title>
        <authorList>
            <person name="Wiegand S."/>
            <person name="Jogler M."/>
            <person name="Boedeker C."/>
            <person name="Pinto D."/>
            <person name="Vollmers J."/>
            <person name="Rivas-Marin E."/>
            <person name="Kohn T."/>
            <person name="Peeters S.H."/>
            <person name="Heuer A."/>
            <person name="Rast P."/>
            <person name="Oberbeckmann S."/>
            <person name="Bunk B."/>
            <person name="Jeske O."/>
            <person name="Meyerdierks A."/>
            <person name="Storesund J.E."/>
            <person name="Kallscheuer N."/>
            <person name="Luecker S."/>
            <person name="Lage O.M."/>
            <person name="Pohl T."/>
            <person name="Merkel B.J."/>
            <person name="Hornburger P."/>
            <person name="Mueller R.-W."/>
            <person name="Bruemmer F."/>
            <person name="Labrenz M."/>
            <person name="Spormann A.M."/>
            <person name="Op Den Camp H."/>
            <person name="Overmann J."/>
            <person name="Amann R."/>
            <person name="Jetten M.S.M."/>
            <person name="Mascher T."/>
            <person name="Medema M.H."/>
            <person name="Devos D.P."/>
            <person name="Kaster A.-K."/>
            <person name="Ovreas L."/>
            <person name="Rohde M."/>
            <person name="Galperin M.Y."/>
            <person name="Jogler C."/>
        </authorList>
    </citation>
    <scope>NUCLEOTIDE SEQUENCE [LARGE SCALE GENOMIC DNA]</scope>
    <source>
        <strain evidence="1 2">Poly51</strain>
    </source>
</reference>
<sequence length="65" mass="7899">MECLLATKSHRRHKEFRPLVLTFVASKLRFCGFSLPDFYMTYFLMKNLLLPKLIRRPWRKLVALR</sequence>
<accession>A0A5C6F9R9</accession>
<proteinExistence type="predicted"/>
<evidence type="ECO:0000313" key="1">
    <source>
        <dbReference type="EMBL" id="TWU56906.1"/>
    </source>
</evidence>
<dbReference type="AlphaFoldDB" id="A0A5C6F9R9"/>
<protein>
    <submittedName>
        <fullName evidence="1">Uncharacterized protein</fullName>
    </submittedName>
</protein>
<evidence type="ECO:0000313" key="2">
    <source>
        <dbReference type="Proteomes" id="UP000318288"/>
    </source>
</evidence>
<comment type="caution">
    <text evidence="1">The sequence shown here is derived from an EMBL/GenBank/DDBJ whole genome shotgun (WGS) entry which is preliminary data.</text>
</comment>
<keyword evidence="2" id="KW-1185">Reference proteome</keyword>
<dbReference type="EMBL" id="SJPW01000003">
    <property type="protein sequence ID" value="TWU56906.1"/>
    <property type="molecule type" value="Genomic_DNA"/>
</dbReference>
<gene>
    <name evidence="1" type="ORF">Poly51_28240</name>
</gene>
<dbReference type="Proteomes" id="UP000318288">
    <property type="component" value="Unassembled WGS sequence"/>
</dbReference>
<name>A0A5C6F9R9_9BACT</name>
<organism evidence="1 2">
    <name type="scientific">Rubripirellula tenax</name>
    <dbReference type="NCBI Taxonomy" id="2528015"/>
    <lineage>
        <taxon>Bacteria</taxon>
        <taxon>Pseudomonadati</taxon>
        <taxon>Planctomycetota</taxon>
        <taxon>Planctomycetia</taxon>
        <taxon>Pirellulales</taxon>
        <taxon>Pirellulaceae</taxon>
        <taxon>Rubripirellula</taxon>
    </lineage>
</organism>